<sequence>FFDLGGDSIVSIQLVSRARKAGLVLTPRDVFEHKTVAALAVVARDLARDPATARTAATDDGTGPLPLLPIMHWLREWEGDPDGFHQSVLLHAPAGLSLPTLTTAVQALLDQHDALRLRLRRTAAAWGLEVLPRGGVEAGPLVTRVAIAGLPSAEIEQAVAEQAAAAQARLRPEQATVLQAVWLDAGPDALGRLLLVVHHLAVDGVSWRILVPDLAAAVAAAAAGSTPELDPVGTSLRGWAQQLAAAANDPDRLAEVEHWQAVLRAPDAPLGDRPLDPARDTVASARQVTTTLPAEHAGPLLTTVPAAFHGSVNDVLLAALALAVARWRGRRTPGGQRDVLLDLEGHGRVDLGTGADLSRTVGWFTTMYPVRVDAGDVDLEDAFAGGRSAGAAVKAVKEALRAVPGEGVGYGLLRHLNAQTAPLLAALPTPQIGFNYLGRFAAPDVAAPTAWSPAPESVPLGGGADPDAPVPHLLEVTALAQNGPEGPGGPELSVTWSWPGAALDESDVAELAQDYLDALAAVARHGSTPVAGGLTPSDVALTGLTQREIDAVEHVHPRPADLLPLSPLQEGLLFHALFDDEDRDVYVVQLSFDLAGAVDAAALRAAADAVLRRHPNLRAAFWPGGDSAPVQVVPHSVDVPWAEHDLRGCADVADELERLQAEDRERRFDVSQPPLLRFTLIRLADDAYRLLFTNHHILLDGWSAPLLARELFTLYADPAAEATLPAPTPFRTYLSWLARQDRQASEAVWRTLLDGVDEPTLLAPADPGRRPALPEAVTVELPAALTAALSSAARQAGLTLATVVQGCWALLLAAMTGREDVVFGTTVSGRPADIDGVETMVGLFINTVPVRVRLERSETVLDLLRRVQDTASLASAHQHVPLSEIAGPAGGELFDTLTAFENYPLDATALALPGTGVTVTGFGAADATHYPLTLVALPGERLTLQLNSHPAALALPAVERIADRLAALLAAVATGAADTGGSAGSGGLTQRLGAIDALAPGERDRLLEAFAGRPRVSNGAGSVCARFEEQAARTPDAVAVVPAQVEIPGPRTPGPDTPGATLTYRQLDARANAVAHRLRALGVAPGDRVAVLQQRGAALVASLLGVLKAGAAYVPLDPRSPAARLQLVVEDTGARVLLADTAGLQTRFEHSATVVDVDSDAGLAVAPTTRPGVAVHPEQLAYVMYTSGSTGRPKGVAVPHDAVLALADDSAFADAAHDRVLLHSPTAFDASTYELWVPLLRGGTVVAAPPGDLGARELSGLVRSGRISALWLTAGLFRLLADHSPECFAGVAQVWTGGDVVPAASVRRVMQAAPGLVVTDGYGPTETTTFATTYPMQGAQAVPDVVPIGRALDDMRLYVLDGGLRLAPLGAVGELYIAGAGLAQGYHERPGLTAGRFVADPFAGDGARMYRSGDLARWREDGALEFVGRADDQVKLRGFRIELGEIESVLAAQPGVATATVVVREDRPGDKRLVGYVVAAVDPAADPAIAAGPAAADALPATLRAACAQELPEYMVPSAVVVLDALPLTPNGKVDRRALPAPALTSTATRRAPRTVRETQLAGLFADVLGLPEVGIDDDFFALGGHSLLATRLVSRVRSTFAVELAIRALFEAPTVAGLADAIAAAGAAREPLRPQDRPEHVPLSHAQRRLWFLNQLEGAATPYKIPVALRLHGRLDPAALTEALADVVARHESLRTVYPEVDGAPYQLVLDAEAARPALPITAISEADLFPTMQADVGAGFDLRTDLPLRARLFELGPDEHVLAIVLHHIAADGWSMAPLSRDLSTAYAARQHGESPDWEPLPVQYADYTLWQGRVLGEEDDPASTLSEQVRFWRAALAGLAEELELPADRPRPAVPSRPGGTLRFELPAALHARLTELAREEQASLFMVLQSALGALLTRHGAGTDIPVGSPIAGRTDDALDELVGFFVNTLVLRTDTSGEPSLRELVRRTREADLAAYAHQDLPFERLVEVLNPARSLTRNPLFQVMLVLQNNTAAALELPGVRAVVEPVGAHAAQFDLSLDFTEHTDASGAPAGIAGRLDYDGDLFDPETAAALAARLVRLCESAVDAPDVPLAVLPLAEADEEAALARWNDTARPDPGDDVLARVRATAARRPHDVALLDDRGTVDYATLAARAGAVSAALLDSGIPRESVVAVLGDRSARTVTALLGVLGAGAAYVPLDPRAPRARNARLLADCGARVVLAEPARCAEAGELAELAGTGALVLPLEEAAPVTQALRAPVGHPDDLAYVIFTSGSTGRPKGAMVHRRGMQNHLLAKVEDLGLTVADTLVANAPLTFDVSVWQLLAPLMVGGRVRVVDDETALDPDALFGRVAAEHVTVLEVVPSLLRSAMDAWDAGARVPDLAALRWLVVTGEALPAVLRARWHARFPEIALVNAYGPTECSDDVTHAVLRAGADTAEIVEQRVPIGRAVRNFRLYVLDEQLAPVPVGVPGELCVAGVGVGRGYLGDAARTAAAFVPDPFAEQPGERMYRTGDRVRYRFDGQLEFLGRRDEQVKIRGQRIELGEVAAGLLSVPGVTDAAVAVDVDPAGNKRLIGYVVGGGDAADVRAAVASTLPEAMVPAAVVPMDRLPLTRNGKVDKAALPRPQIAAPEGRAPRTVDEQLLCSIFEEVLGVGGVGADTSFFDVGGHSLLATRLLNRVRTVFGTSLSIRTVFEAPTVAGLAARLGGARRDRPALRRQPRPDVVPLSPAQQRLWFLNRFDAPSGAYNVPLALALTGALDRSALAAALDDLLVRHESLRTVFPAADGQPRQHVLPVEAARLAMPVTDVARAELDAAVAEAAAAGFDLTHDLPIRARLLSVGPDEHVLVLVLHHIVSDVGSAAPLARDLAAAYAARAAGEAPAFAPLPVQYADYALWQRAALGSDEDPESPAARQLAYWREALRGLPEQLELPADRERSADATPAGDSVPVVLDAGLHAALAHLAHERQVTMFMVVQAALAALLTRHGAGTDIPVGTPIAGREDEALEDLVGFFVNTLVLRTDTSGDPTFAELLARVRAADLPAFEHRDVPFERLVEVLNPPRSASRHPLFQVALAFHTDGARTAADLPGLAVEELPIAAAASKFDLSLHLGERLGEAGDPEGLTGSLRFRTDLFDRATCVALAGRLRRLLAAAADAPDAPLSSLDLLEDGEAGRLLAQGVGCVRDVPAVPLPGLVADRAAQAPDAVALTGALCGALLGDRGDRVEVTYAQLDAAADRLARHLVAHGAGPERFVAVALPRSPELVTTLLAVLKAGAAYVPVDPDYPAERISMMLEDTAPALLVTTSELAAALPAAAVPQVHLDCHRTAAQVAAAAAGPVTDAERGAPLRMGNPAYVIYTSGSTGRPKGVVIEHRSLTDYVLFAADAYEGPRGAALLHSPVSFDLTVSAMFVPLVVGGTVHVGGLDAEPATLDAVHRRPVTFLKATPSHLPMLAELPGELSPTCELLLGGEVLRAEPVDRWRAEHPGAAVLNMYGPTETTVNCTQYRVAPGQPLPPGPLPIGGPLQNTRLYLLDDTLRLVPPGCPGELYVAGSGLARGYLDRRGLTASRFVADPFGPAGSRMYRTGDVARWNADGQLVFVRRADDQVKLRGFRIELGEVGAALASHPDVAQAAAVVREDRPGDQRLVGYVVHRPGVPATAADELRRHAAARLPQHMVPGAVVAVQALPLSPNGKLDRAALPAPAVTGAATSRAPRTGRERVLCELFAEVLGVASVGVDDGFFDLGGHSLLATRLISRVRAAFGVDLAIRALFDAPTVAELAPRLGAEEE</sequence>
<dbReference type="SUPFAM" id="SSF56801">
    <property type="entry name" value="Acetyl-CoA synthetase-like"/>
    <property type="match status" value="3"/>
</dbReference>
<dbReference type="Pfam" id="PF00668">
    <property type="entry name" value="Condensation"/>
    <property type="match status" value="4"/>
</dbReference>
<dbReference type="NCBIfam" id="NF003417">
    <property type="entry name" value="PRK04813.1"/>
    <property type="match status" value="3"/>
</dbReference>
<dbReference type="PROSITE" id="PS00012">
    <property type="entry name" value="PHOSPHOPANTETHEINE"/>
    <property type="match status" value="4"/>
</dbReference>
<dbReference type="InterPro" id="IPR045851">
    <property type="entry name" value="AMP-bd_C_sf"/>
</dbReference>
<dbReference type="Pfam" id="PF00501">
    <property type="entry name" value="AMP-binding"/>
    <property type="match status" value="3"/>
</dbReference>
<evidence type="ECO:0000256" key="3">
    <source>
        <dbReference type="ARBA" id="ARBA00022553"/>
    </source>
</evidence>
<gene>
    <name evidence="7" type="ORF">G9H71_18835</name>
</gene>
<evidence type="ECO:0000256" key="2">
    <source>
        <dbReference type="ARBA" id="ARBA00022450"/>
    </source>
</evidence>
<reference evidence="7 8" key="1">
    <citation type="submission" date="2020-03" db="EMBL/GenBank/DDBJ databases">
        <title>Two novel Motilibacter sp.</title>
        <authorList>
            <person name="Liu S."/>
        </authorList>
    </citation>
    <scope>NUCLEOTIDE SEQUENCE [LARGE SCALE GENOMIC DNA]</scope>
    <source>
        <strain evidence="7 8">E257</strain>
    </source>
</reference>
<feature type="domain" description="Carrier" evidence="6">
    <location>
        <begin position="3694"/>
        <end position="3769"/>
    </location>
</feature>
<evidence type="ECO:0000313" key="8">
    <source>
        <dbReference type="Proteomes" id="UP000800981"/>
    </source>
</evidence>
<protein>
    <submittedName>
        <fullName evidence="7">Amino acid adenylation domain-containing protein</fullName>
    </submittedName>
</protein>
<dbReference type="InterPro" id="IPR020806">
    <property type="entry name" value="PKS_PP-bd"/>
</dbReference>
<proteinExistence type="predicted"/>
<comment type="caution">
    <text evidence="7">The sequence shown here is derived from an EMBL/GenBank/DDBJ whole genome shotgun (WGS) entry which is preliminary data.</text>
</comment>
<dbReference type="InterPro" id="IPR029058">
    <property type="entry name" value="AB_hydrolase_fold"/>
</dbReference>
<evidence type="ECO:0000259" key="6">
    <source>
        <dbReference type="PROSITE" id="PS50075"/>
    </source>
</evidence>
<dbReference type="InterPro" id="IPR009081">
    <property type="entry name" value="PP-bd_ACP"/>
</dbReference>
<dbReference type="Gene3D" id="1.10.1200.10">
    <property type="entry name" value="ACP-like"/>
    <property type="match status" value="3"/>
</dbReference>
<dbReference type="RefSeq" id="WP_166284330.1">
    <property type="nucleotide sequence ID" value="NZ_JAANNP010000060.1"/>
</dbReference>
<name>A0ABX0H256_9ACTN</name>
<feature type="domain" description="Carrier" evidence="6">
    <location>
        <begin position="2618"/>
        <end position="2693"/>
    </location>
</feature>
<dbReference type="Pfam" id="PF13193">
    <property type="entry name" value="AMP-binding_C"/>
    <property type="match status" value="3"/>
</dbReference>
<dbReference type="NCBIfam" id="TIGR01733">
    <property type="entry name" value="AA-adenyl-dom"/>
    <property type="match status" value="3"/>
</dbReference>
<dbReference type="CDD" id="cd05930">
    <property type="entry name" value="A_NRPS"/>
    <property type="match status" value="2"/>
</dbReference>
<dbReference type="Gene3D" id="3.30.300.30">
    <property type="match status" value="3"/>
</dbReference>
<keyword evidence="8" id="KW-1185">Reference proteome</keyword>
<dbReference type="PANTHER" id="PTHR45527">
    <property type="entry name" value="NONRIBOSOMAL PEPTIDE SYNTHETASE"/>
    <property type="match status" value="1"/>
</dbReference>
<dbReference type="InterPro" id="IPR010060">
    <property type="entry name" value="NRPS_synth"/>
</dbReference>
<keyword evidence="4" id="KW-0677">Repeat</keyword>
<evidence type="ECO:0000256" key="4">
    <source>
        <dbReference type="ARBA" id="ARBA00022737"/>
    </source>
</evidence>
<dbReference type="Proteomes" id="UP000800981">
    <property type="component" value="Unassembled WGS sequence"/>
</dbReference>
<dbReference type="InterPro" id="IPR001242">
    <property type="entry name" value="Condensation_dom"/>
</dbReference>
<dbReference type="InterPro" id="IPR010071">
    <property type="entry name" value="AA_adenyl_dom"/>
</dbReference>
<evidence type="ECO:0000256" key="5">
    <source>
        <dbReference type="ARBA" id="ARBA00023194"/>
    </source>
</evidence>
<evidence type="ECO:0000313" key="7">
    <source>
        <dbReference type="EMBL" id="NHC15842.1"/>
    </source>
</evidence>
<feature type="non-terminal residue" evidence="7">
    <location>
        <position position="1"/>
    </location>
</feature>
<dbReference type="CDD" id="cd19540">
    <property type="entry name" value="LCL_NRPS-like"/>
    <property type="match status" value="2"/>
</dbReference>
<dbReference type="PROSITE" id="PS50075">
    <property type="entry name" value="CARRIER"/>
    <property type="match status" value="4"/>
</dbReference>
<dbReference type="SUPFAM" id="SSF52777">
    <property type="entry name" value="CoA-dependent acyltransferases"/>
    <property type="match status" value="8"/>
</dbReference>
<dbReference type="Gene3D" id="2.30.38.10">
    <property type="entry name" value="Luciferase, Domain 3"/>
    <property type="match status" value="3"/>
</dbReference>
<dbReference type="CDD" id="cd12117">
    <property type="entry name" value="A_NRPS_Srf_like"/>
    <property type="match status" value="1"/>
</dbReference>
<feature type="non-terminal residue" evidence="7">
    <location>
        <position position="3770"/>
    </location>
</feature>
<organism evidence="7 8">
    <name type="scientific">Motilibacter deserti</name>
    <dbReference type="NCBI Taxonomy" id="2714956"/>
    <lineage>
        <taxon>Bacteria</taxon>
        <taxon>Bacillati</taxon>
        <taxon>Actinomycetota</taxon>
        <taxon>Actinomycetes</taxon>
        <taxon>Motilibacterales</taxon>
        <taxon>Motilibacteraceae</taxon>
        <taxon>Motilibacter</taxon>
    </lineage>
</organism>
<dbReference type="Gene3D" id="3.40.50.1820">
    <property type="entry name" value="alpha/beta hydrolase"/>
    <property type="match status" value="1"/>
</dbReference>
<dbReference type="Gene3D" id="3.30.559.30">
    <property type="entry name" value="Nonribosomal peptide synthetase, condensation domain"/>
    <property type="match status" value="4"/>
</dbReference>
<dbReference type="NCBIfam" id="TIGR01720">
    <property type="entry name" value="NRPS-para261"/>
    <property type="match status" value="1"/>
</dbReference>
<dbReference type="Pfam" id="PF00550">
    <property type="entry name" value="PP-binding"/>
    <property type="match status" value="4"/>
</dbReference>
<accession>A0ABX0H256</accession>
<feature type="domain" description="Carrier" evidence="6">
    <location>
        <begin position="1552"/>
        <end position="1627"/>
    </location>
</feature>
<dbReference type="PANTHER" id="PTHR45527:SF1">
    <property type="entry name" value="FATTY ACID SYNTHASE"/>
    <property type="match status" value="1"/>
</dbReference>
<dbReference type="SUPFAM" id="SSF47336">
    <property type="entry name" value="ACP-like"/>
    <property type="match status" value="4"/>
</dbReference>
<dbReference type="EMBL" id="JAANNP010000060">
    <property type="protein sequence ID" value="NHC15842.1"/>
    <property type="molecule type" value="Genomic_DNA"/>
</dbReference>
<dbReference type="CDD" id="cd19543">
    <property type="entry name" value="DCL_NRPS"/>
    <property type="match status" value="1"/>
</dbReference>
<dbReference type="InterPro" id="IPR000873">
    <property type="entry name" value="AMP-dep_synth/lig_dom"/>
</dbReference>
<keyword evidence="2" id="KW-0596">Phosphopantetheine</keyword>
<dbReference type="Gene3D" id="3.40.50.980">
    <property type="match status" value="6"/>
</dbReference>
<keyword evidence="5" id="KW-0045">Antibiotic biosynthesis</keyword>
<dbReference type="Gene3D" id="3.30.559.10">
    <property type="entry name" value="Chloramphenicol acetyltransferase-like domain"/>
    <property type="match status" value="4"/>
</dbReference>
<comment type="cofactor">
    <cofactor evidence="1">
        <name>pantetheine 4'-phosphate</name>
        <dbReference type="ChEBI" id="CHEBI:47942"/>
    </cofactor>
</comment>
<dbReference type="InterPro" id="IPR025110">
    <property type="entry name" value="AMP-bd_C"/>
</dbReference>
<dbReference type="SMART" id="SM00823">
    <property type="entry name" value="PKS_PP"/>
    <property type="match status" value="3"/>
</dbReference>
<keyword evidence="3" id="KW-0597">Phosphoprotein</keyword>
<dbReference type="PROSITE" id="PS00455">
    <property type="entry name" value="AMP_BINDING"/>
    <property type="match status" value="3"/>
</dbReference>
<evidence type="ECO:0000256" key="1">
    <source>
        <dbReference type="ARBA" id="ARBA00001957"/>
    </source>
</evidence>
<dbReference type="InterPro" id="IPR036736">
    <property type="entry name" value="ACP-like_sf"/>
</dbReference>
<feature type="domain" description="Carrier" evidence="6">
    <location>
        <begin position="1"/>
        <end position="47"/>
    </location>
</feature>
<dbReference type="InterPro" id="IPR023213">
    <property type="entry name" value="CAT-like_dom_sf"/>
</dbReference>
<dbReference type="InterPro" id="IPR006162">
    <property type="entry name" value="Ppantetheine_attach_site"/>
</dbReference>
<dbReference type="InterPro" id="IPR020845">
    <property type="entry name" value="AMP-binding_CS"/>
</dbReference>